<name>A0AAV4VNP3_9ARAC</name>
<dbReference type="Proteomes" id="UP001054837">
    <property type="component" value="Unassembled WGS sequence"/>
</dbReference>
<gene>
    <name evidence="1" type="ORF">CDAR_540651</name>
</gene>
<organism evidence="1 2">
    <name type="scientific">Caerostris darwini</name>
    <dbReference type="NCBI Taxonomy" id="1538125"/>
    <lineage>
        <taxon>Eukaryota</taxon>
        <taxon>Metazoa</taxon>
        <taxon>Ecdysozoa</taxon>
        <taxon>Arthropoda</taxon>
        <taxon>Chelicerata</taxon>
        <taxon>Arachnida</taxon>
        <taxon>Araneae</taxon>
        <taxon>Araneomorphae</taxon>
        <taxon>Entelegynae</taxon>
        <taxon>Araneoidea</taxon>
        <taxon>Araneidae</taxon>
        <taxon>Caerostris</taxon>
    </lineage>
</organism>
<dbReference type="EMBL" id="BPLQ01013300">
    <property type="protein sequence ID" value="GIY71224.1"/>
    <property type="molecule type" value="Genomic_DNA"/>
</dbReference>
<evidence type="ECO:0000313" key="2">
    <source>
        <dbReference type="Proteomes" id="UP001054837"/>
    </source>
</evidence>
<reference evidence="1 2" key="1">
    <citation type="submission" date="2021-06" db="EMBL/GenBank/DDBJ databases">
        <title>Caerostris darwini draft genome.</title>
        <authorList>
            <person name="Kono N."/>
            <person name="Arakawa K."/>
        </authorList>
    </citation>
    <scope>NUCLEOTIDE SEQUENCE [LARGE SCALE GENOMIC DNA]</scope>
</reference>
<protein>
    <submittedName>
        <fullName evidence="1">Uncharacterized protein</fullName>
    </submittedName>
</protein>
<evidence type="ECO:0000313" key="1">
    <source>
        <dbReference type="EMBL" id="GIY71224.1"/>
    </source>
</evidence>
<dbReference type="AlphaFoldDB" id="A0AAV4VNP3"/>
<sequence>MRCRGVSKPRSISPHLTIHKVQCKNGATSHTTCRLQQYILIRAGMAPPSVRYPALNNYIQYSAETDLCNVHLLPQTIQYCVKVVSHTVYIPASYNTMKGQMYCTRTLCNLSSQIIQY</sequence>
<accession>A0AAV4VNP3</accession>
<proteinExistence type="predicted"/>
<comment type="caution">
    <text evidence="1">The sequence shown here is derived from an EMBL/GenBank/DDBJ whole genome shotgun (WGS) entry which is preliminary data.</text>
</comment>
<keyword evidence="2" id="KW-1185">Reference proteome</keyword>